<feature type="non-terminal residue" evidence="6">
    <location>
        <position position="1"/>
    </location>
</feature>
<reference evidence="6 7" key="1">
    <citation type="submission" date="2016-07" db="EMBL/GenBank/DDBJ databases">
        <title>Pervasive Adenine N6-methylation of Active Genes in Fungi.</title>
        <authorList>
            <consortium name="DOE Joint Genome Institute"/>
            <person name="Mondo S.J."/>
            <person name="Dannebaum R.O."/>
            <person name="Kuo R.C."/>
            <person name="Labutti K."/>
            <person name="Haridas S."/>
            <person name="Kuo A."/>
            <person name="Salamov A."/>
            <person name="Ahrendt S.R."/>
            <person name="Lipzen A."/>
            <person name="Sullivan W."/>
            <person name="Andreopoulos W.B."/>
            <person name="Clum A."/>
            <person name="Lindquist E."/>
            <person name="Daum C."/>
            <person name="Ramamoorthy G.K."/>
            <person name="Gryganskyi A."/>
            <person name="Culley D."/>
            <person name="Magnuson J.K."/>
            <person name="James T.Y."/>
            <person name="O'Malley M.A."/>
            <person name="Stajich J.E."/>
            <person name="Spatafora J.W."/>
            <person name="Visel A."/>
            <person name="Grigoriev I.V."/>
        </authorList>
    </citation>
    <scope>NUCLEOTIDE SEQUENCE [LARGE SCALE GENOMIC DNA]</scope>
    <source>
        <strain evidence="6 7">ATCC 12442</strain>
    </source>
</reference>
<comment type="caution">
    <text evidence="6">The sequence shown here is derived from an EMBL/GenBank/DDBJ whole genome shotgun (WGS) entry which is preliminary data.</text>
</comment>
<dbReference type="GeneID" id="63801015"/>
<evidence type="ECO:0000256" key="4">
    <source>
        <dbReference type="ARBA" id="ARBA00023163"/>
    </source>
</evidence>
<evidence type="ECO:0000313" key="6">
    <source>
        <dbReference type="EMBL" id="ORX72508.1"/>
    </source>
</evidence>
<evidence type="ECO:0000256" key="3">
    <source>
        <dbReference type="ARBA" id="ARBA00023015"/>
    </source>
</evidence>
<dbReference type="InterPro" id="IPR006939">
    <property type="entry name" value="SNF5"/>
</dbReference>
<name>A0A1Y1WGN9_9FUNG</name>
<dbReference type="PANTHER" id="PTHR10019">
    <property type="entry name" value="SNF5"/>
    <property type="match status" value="1"/>
</dbReference>
<gene>
    <name evidence="6" type="ORF">DL89DRAFT_219033</name>
</gene>
<evidence type="ECO:0000256" key="2">
    <source>
        <dbReference type="ARBA" id="ARBA00010239"/>
    </source>
</evidence>
<evidence type="ECO:0000256" key="1">
    <source>
        <dbReference type="ARBA" id="ARBA00004123"/>
    </source>
</evidence>
<evidence type="ECO:0000313" key="7">
    <source>
        <dbReference type="Proteomes" id="UP000193922"/>
    </source>
</evidence>
<dbReference type="OrthoDB" id="515064at2759"/>
<dbReference type="Proteomes" id="UP000193922">
    <property type="component" value="Unassembled WGS sequence"/>
</dbReference>
<dbReference type="GO" id="GO:0006338">
    <property type="term" value="P:chromatin remodeling"/>
    <property type="evidence" value="ECO:0007669"/>
    <property type="project" value="InterPro"/>
</dbReference>
<sequence>LVPIRLDLDADGYRLRDTFTWDMNNELISTDRFARSLCIDVGLPQELFVPMIVQAIEEQTDDFRQYGYAAETSDRLRVVIRIDVLVGHIALRDQFEWDIAPLLRPLQVASVLCAEKGLGGEFETAITHSIREQLYAFVKSFLLAGYTYRPRLVPKSALGSSILPPVKSALRDSSIAQTFEPLIVQLHTVDVERLEKDTDRDTRRKRRQGRGR</sequence>
<proteinExistence type="inferred from homology"/>
<keyword evidence="5" id="KW-0539">Nucleus</keyword>
<dbReference type="AlphaFoldDB" id="A0A1Y1WGN9"/>
<organism evidence="6 7">
    <name type="scientific">Linderina pennispora</name>
    <dbReference type="NCBI Taxonomy" id="61395"/>
    <lineage>
        <taxon>Eukaryota</taxon>
        <taxon>Fungi</taxon>
        <taxon>Fungi incertae sedis</taxon>
        <taxon>Zoopagomycota</taxon>
        <taxon>Kickxellomycotina</taxon>
        <taxon>Kickxellomycetes</taxon>
        <taxon>Kickxellales</taxon>
        <taxon>Kickxellaceae</taxon>
        <taxon>Linderina</taxon>
    </lineage>
</organism>
<accession>A0A1Y1WGN9</accession>
<comment type="subcellular location">
    <subcellularLocation>
        <location evidence="1">Nucleus</location>
    </subcellularLocation>
</comment>
<protein>
    <submittedName>
        <fullName evidence="6">SNF5-domain-containing protein</fullName>
    </submittedName>
</protein>
<dbReference type="GO" id="GO:0000228">
    <property type="term" value="C:nuclear chromosome"/>
    <property type="evidence" value="ECO:0007669"/>
    <property type="project" value="InterPro"/>
</dbReference>
<keyword evidence="4" id="KW-0804">Transcription</keyword>
<feature type="non-terminal residue" evidence="6">
    <location>
        <position position="212"/>
    </location>
</feature>
<dbReference type="EMBL" id="MCFD01000003">
    <property type="protein sequence ID" value="ORX72508.1"/>
    <property type="molecule type" value="Genomic_DNA"/>
</dbReference>
<comment type="similarity">
    <text evidence="2">Belongs to the SNF5 family.</text>
</comment>
<keyword evidence="3" id="KW-0805">Transcription regulation</keyword>
<dbReference type="RefSeq" id="XP_040745932.1">
    <property type="nucleotide sequence ID" value="XM_040884367.1"/>
</dbReference>
<evidence type="ECO:0000256" key="5">
    <source>
        <dbReference type="ARBA" id="ARBA00023242"/>
    </source>
</evidence>
<dbReference type="Pfam" id="PF04855">
    <property type="entry name" value="SNF5"/>
    <property type="match status" value="1"/>
</dbReference>
<keyword evidence="7" id="KW-1185">Reference proteome</keyword>
<dbReference type="STRING" id="61395.A0A1Y1WGN9"/>